<keyword evidence="2" id="KW-0812">Transmembrane</keyword>
<sequence>MSKCPGSYINIGKEARGSCAIISPSAKFFSVMLIIRTFHYIFPFFLVMLSDLLYKGYGQQPPVHFHQQFIDINCDLSCDVTCRIKEIVPGLGTAFRLIAPYSGKVELQYLHDYAAITAGTGVIANASRGYDPMISFSGVVGSTQVFLGTDIVFNISARAFNRIDAGLSLRFPFLEASLTLNDKLDTLRASCYHTVNPLTQTAVAAELKHGFSTSYTSITMGTQQAISTSTLVKARVDTKGKLGALIQQKCLQKLYLSIAGELEFRRNSRNSLDWIPKIGMTFSMRP</sequence>
<dbReference type="PANTHER" id="PTHR11743">
    <property type="entry name" value="VOLTAGE-DEPENDENT ANION-SELECTIVE CHANNEL"/>
    <property type="match status" value="1"/>
</dbReference>
<keyword evidence="3" id="KW-1185">Reference proteome</keyword>
<evidence type="ECO:0000313" key="3">
    <source>
        <dbReference type="Proteomes" id="UP000827889"/>
    </source>
</evidence>
<comment type="similarity">
    <text evidence="1">Belongs to the eukaryotic mitochondrial porin (TC 1.B.8.1) family.</text>
</comment>
<evidence type="ECO:0000256" key="1">
    <source>
        <dbReference type="ARBA" id="ARBA00009624"/>
    </source>
</evidence>
<dbReference type="GeneID" id="115741468"/>
<reference evidence="4" key="1">
    <citation type="submission" date="2025-08" db="UniProtKB">
        <authorList>
            <consortium name="RefSeq"/>
        </authorList>
    </citation>
    <scope>IDENTIFICATION</scope>
    <source>
        <tissue evidence="4">Leaf</tissue>
    </source>
</reference>
<dbReference type="InterPro" id="IPR023614">
    <property type="entry name" value="Porin_dom_sf"/>
</dbReference>
<evidence type="ECO:0000313" key="4">
    <source>
        <dbReference type="RefSeq" id="XP_048136458.1"/>
    </source>
</evidence>
<feature type="transmembrane region" description="Helical" evidence="2">
    <location>
        <begin position="33"/>
        <end position="54"/>
    </location>
</feature>
<name>A0ABM3HIM0_9MYRT</name>
<dbReference type="Gene3D" id="2.40.160.10">
    <property type="entry name" value="Porin"/>
    <property type="match status" value="1"/>
</dbReference>
<dbReference type="RefSeq" id="XP_048136458.1">
    <property type="nucleotide sequence ID" value="XM_048280501.1"/>
</dbReference>
<protein>
    <submittedName>
        <fullName evidence="4">Mitochondrial outer membrane protein porin of 36 kDa-like isoform X1</fullName>
    </submittedName>
</protein>
<dbReference type="Pfam" id="PF01459">
    <property type="entry name" value="Porin_3"/>
    <property type="match status" value="1"/>
</dbReference>
<keyword evidence="2" id="KW-0472">Membrane</keyword>
<keyword evidence="2" id="KW-1133">Transmembrane helix</keyword>
<accession>A0ABM3HIM0</accession>
<gene>
    <name evidence="4" type="primary">LOC115741468</name>
</gene>
<dbReference type="Proteomes" id="UP000827889">
    <property type="component" value="Chromosome 6"/>
</dbReference>
<dbReference type="CDD" id="cd07306">
    <property type="entry name" value="Porin3_VDAC"/>
    <property type="match status" value="1"/>
</dbReference>
<dbReference type="InterPro" id="IPR027246">
    <property type="entry name" value="Porin_Euk/Tom40"/>
</dbReference>
<proteinExistence type="inferred from homology"/>
<evidence type="ECO:0000256" key="2">
    <source>
        <dbReference type="SAM" id="Phobius"/>
    </source>
</evidence>
<dbReference type="PANTHER" id="PTHR11743:SF35">
    <property type="entry name" value="PORIN_VOLTAGE-DEPENDENT ANION-SELECTIVE CHANNEL PROTEIN"/>
    <property type="match status" value="1"/>
</dbReference>
<dbReference type="InterPro" id="IPR001925">
    <property type="entry name" value="Porin_Euk"/>
</dbReference>
<organism evidence="3 4">
    <name type="scientific">Rhodamnia argentea</name>
    <dbReference type="NCBI Taxonomy" id="178133"/>
    <lineage>
        <taxon>Eukaryota</taxon>
        <taxon>Viridiplantae</taxon>
        <taxon>Streptophyta</taxon>
        <taxon>Embryophyta</taxon>
        <taxon>Tracheophyta</taxon>
        <taxon>Spermatophyta</taxon>
        <taxon>Magnoliopsida</taxon>
        <taxon>eudicotyledons</taxon>
        <taxon>Gunneridae</taxon>
        <taxon>Pentapetalae</taxon>
        <taxon>rosids</taxon>
        <taxon>malvids</taxon>
        <taxon>Myrtales</taxon>
        <taxon>Myrtaceae</taxon>
        <taxon>Myrtoideae</taxon>
        <taxon>Myrteae</taxon>
        <taxon>Australasian group</taxon>
        <taxon>Rhodamnia</taxon>
    </lineage>
</organism>